<protein>
    <submittedName>
        <fullName evidence="2">Uncharacterized protein</fullName>
    </submittedName>
</protein>
<evidence type="ECO:0000313" key="2">
    <source>
        <dbReference type="EMBL" id="KAL0079043.1"/>
    </source>
</evidence>
<dbReference type="EMBL" id="JBCLYO010000023">
    <property type="protein sequence ID" value="KAL0079043.1"/>
    <property type="molecule type" value="Genomic_DNA"/>
</dbReference>
<dbReference type="Proteomes" id="UP001448207">
    <property type="component" value="Unassembled WGS sequence"/>
</dbReference>
<evidence type="ECO:0000256" key="1">
    <source>
        <dbReference type="SAM" id="MobiDB-lite"/>
    </source>
</evidence>
<proteinExistence type="predicted"/>
<gene>
    <name evidence="2" type="ORF">J3Q64DRAFT_1763313</name>
</gene>
<feature type="compositionally biased region" description="Acidic residues" evidence="1">
    <location>
        <begin position="190"/>
        <end position="222"/>
    </location>
</feature>
<reference evidence="2 3" key="1">
    <citation type="submission" date="2024-04" db="EMBL/GenBank/DDBJ databases">
        <title>Symmetric and asymmetric DNA N6-adenine methylation regulates different biological responses in Mucorales.</title>
        <authorList>
            <consortium name="Lawrence Berkeley National Laboratory"/>
            <person name="Lax C."/>
            <person name="Mondo S.J."/>
            <person name="Osorio-Concepcion M."/>
            <person name="Muszewska A."/>
            <person name="Corrochano-Luque M."/>
            <person name="Gutierrez G."/>
            <person name="Riley R."/>
            <person name="Lipzen A."/>
            <person name="Guo J."/>
            <person name="Hundley H."/>
            <person name="Amirebrahimi M."/>
            <person name="Ng V."/>
            <person name="Lorenzo-Gutierrez D."/>
            <person name="Binder U."/>
            <person name="Yang J."/>
            <person name="Song Y."/>
            <person name="Canovas D."/>
            <person name="Navarro E."/>
            <person name="Freitag M."/>
            <person name="Gabaldon T."/>
            <person name="Grigoriev I.V."/>
            <person name="Corrochano L.M."/>
            <person name="Nicolas F.E."/>
            <person name="Garre V."/>
        </authorList>
    </citation>
    <scope>NUCLEOTIDE SEQUENCE [LARGE SCALE GENOMIC DNA]</scope>
    <source>
        <strain evidence="2 3">L51</strain>
    </source>
</reference>
<accession>A0ABR3APK3</accession>
<sequence length="332" mass="37961">MPDVNSNTEFTFDYSRRSPVTYQSWKKLDGGKDNMSGLGRLLQFLLKDDGKNLYLYIGRSKEGYKVKASKTKVINECKQIFLDQGISRTTAQIKTKLNNLLNKKYRRAYNLWTESNESPFSGDRSESEKEELEKKCNEICQDFFKLKEILGERPEAPPVQVIKAPVIEVEKENPEPVAPQEVAAAVVVEEEEEADDDDDEDDDEEEEEEEELDEGENSDEDSSSPSLDNQPSSASSGRTRGKKRANSYLQVAEENKRNSQKRAKALEESVKKFNSAKIAMIKSQHAKELEARQRKDHLDADIKIIEMKAKLFGWSEEKIDEELLKCRNKSTC</sequence>
<dbReference type="PANTHER" id="PTHR33324:SF2">
    <property type="entry name" value="MYB_SANT-LIKE DNA-BINDING DOMAIN-CONTAINING PROTEIN"/>
    <property type="match status" value="1"/>
</dbReference>
<dbReference type="PANTHER" id="PTHR33324">
    <property type="entry name" value="EXPRESSED PROTEIN"/>
    <property type="match status" value="1"/>
</dbReference>
<feature type="region of interest" description="Disordered" evidence="1">
    <location>
        <begin position="190"/>
        <end position="266"/>
    </location>
</feature>
<name>A0ABR3APK3_PHYBL</name>
<feature type="compositionally biased region" description="Low complexity" evidence="1">
    <location>
        <begin position="223"/>
        <end position="236"/>
    </location>
</feature>
<keyword evidence="3" id="KW-1185">Reference proteome</keyword>
<organism evidence="2 3">
    <name type="scientific">Phycomyces blakesleeanus</name>
    <dbReference type="NCBI Taxonomy" id="4837"/>
    <lineage>
        <taxon>Eukaryota</taxon>
        <taxon>Fungi</taxon>
        <taxon>Fungi incertae sedis</taxon>
        <taxon>Mucoromycota</taxon>
        <taxon>Mucoromycotina</taxon>
        <taxon>Mucoromycetes</taxon>
        <taxon>Mucorales</taxon>
        <taxon>Phycomycetaceae</taxon>
        <taxon>Phycomyces</taxon>
    </lineage>
</organism>
<evidence type="ECO:0000313" key="3">
    <source>
        <dbReference type="Proteomes" id="UP001448207"/>
    </source>
</evidence>
<comment type="caution">
    <text evidence="2">The sequence shown here is derived from an EMBL/GenBank/DDBJ whole genome shotgun (WGS) entry which is preliminary data.</text>
</comment>